<organism evidence="1">
    <name type="scientific">marine sediment metagenome</name>
    <dbReference type="NCBI Taxonomy" id="412755"/>
    <lineage>
        <taxon>unclassified sequences</taxon>
        <taxon>metagenomes</taxon>
        <taxon>ecological metagenomes</taxon>
    </lineage>
</organism>
<sequence length="300" mass="33984">SYIQVEDGISSEKRSLYERIASRAKTGAMSWGEAAKTVLEKQDVDGIKKEVREQEWVDKGGFDLGEQYYDSYFNKIESDFPFYTGIKNVNREENIARYRLYLQDGYELSGDWADAKIHADRLFEDAHTLTNINGYKEMQVGGLASTTKNQIDLDLSVLRQNFVKAIKDESYLITKPDGSSDVATLKLDGTTFENPKEAFGETEYMVYSFGNPVVNINTGQQLTVSYDDTDTQGLIVQQSNTLDQQRYRTGQIQIQKEIDALTAKVHRGEKRGIDMAPERQQLQGLESGMQEQAKAFRGSQ</sequence>
<proteinExistence type="predicted"/>
<comment type="caution">
    <text evidence="1">The sequence shown here is derived from an EMBL/GenBank/DDBJ whole genome shotgun (WGS) entry which is preliminary data.</text>
</comment>
<name>X0ZF72_9ZZZZ</name>
<evidence type="ECO:0000313" key="1">
    <source>
        <dbReference type="EMBL" id="GAG58953.1"/>
    </source>
</evidence>
<reference evidence="1" key="1">
    <citation type="journal article" date="2014" name="Front. Microbiol.">
        <title>High frequency of phylogenetically diverse reductive dehalogenase-homologous genes in deep subseafloor sedimentary metagenomes.</title>
        <authorList>
            <person name="Kawai M."/>
            <person name="Futagami T."/>
            <person name="Toyoda A."/>
            <person name="Takaki Y."/>
            <person name="Nishi S."/>
            <person name="Hori S."/>
            <person name="Arai W."/>
            <person name="Tsubouchi T."/>
            <person name="Morono Y."/>
            <person name="Uchiyama I."/>
            <person name="Ito T."/>
            <person name="Fujiyama A."/>
            <person name="Inagaki F."/>
            <person name="Takami H."/>
        </authorList>
    </citation>
    <scope>NUCLEOTIDE SEQUENCE</scope>
    <source>
        <strain evidence="1">Expedition CK06-06</strain>
    </source>
</reference>
<dbReference type="EMBL" id="BART01007509">
    <property type="protein sequence ID" value="GAG58953.1"/>
    <property type="molecule type" value="Genomic_DNA"/>
</dbReference>
<feature type="non-terminal residue" evidence="1">
    <location>
        <position position="1"/>
    </location>
</feature>
<dbReference type="AlphaFoldDB" id="X0ZF72"/>
<accession>X0ZF72</accession>
<gene>
    <name evidence="1" type="ORF">S01H4_17075</name>
</gene>
<protein>
    <submittedName>
        <fullName evidence="1">Uncharacterized protein</fullName>
    </submittedName>
</protein>